<reference evidence="2 3" key="1">
    <citation type="submission" date="2017-08" db="EMBL/GenBank/DDBJ databases">
        <title>Infants hospitalized years apart are colonized by the same room-sourced microbial strains.</title>
        <authorList>
            <person name="Brooks B."/>
            <person name="Olm M.R."/>
            <person name="Firek B.A."/>
            <person name="Baker R."/>
            <person name="Thomas B.C."/>
            <person name="Morowitz M.J."/>
            <person name="Banfield J.F."/>
        </authorList>
    </citation>
    <scope>NUCLEOTIDE SEQUENCE [LARGE SCALE GENOMIC DNA]</scope>
    <source>
        <strain evidence="2">S2_005_002_R2_33</strain>
    </source>
</reference>
<name>A0A2W5QT07_9SPHN</name>
<dbReference type="AlphaFoldDB" id="A0A2W5QT07"/>
<proteinExistence type="predicted"/>
<accession>A0A2W5QT07</accession>
<feature type="region of interest" description="Disordered" evidence="1">
    <location>
        <begin position="37"/>
        <end position="186"/>
    </location>
</feature>
<evidence type="ECO:0000313" key="3">
    <source>
        <dbReference type="Proteomes" id="UP000249082"/>
    </source>
</evidence>
<dbReference type="EMBL" id="QFPX01000008">
    <property type="protein sequence ID" value="PZQ54570.1"/>
    <property type="molecule type" value="Genomic_DNA"/>
</dbReference>
<protein>
    <submittedName>
        <fullName evidence="2">Uncharacterized protein</fullName>
    </submittedName>
</protein>
<sequence>MGFGKWFLVLAAGGIGAGVVVAGMTTDRMQKYSDGYALTDSGVKSGSRSGAHRDYDDEEAQDYALSEGSAEYSEEQRSGFGPPRGRMVILDGSGWTDEPRAYREPNWSEEPYPQDERPFVSPPPRSFPGRGQFERGQDAYQPGPRQYVPQQPAPQPNAAARDSAAESAARAAGAAADVMAAEREGA</sequence>
<dbReference type="Proteomes" id="UP000249082">
    <property type="component" value="Unassembled WGS sequence"/>
</dbReference>
<organism evidence="2 3">
    <name type="scientific">Novosphingobium pentaromativorans</name>
    <dbReference type="NCBI Taxonomy" id="205844"/>
    <lineage>
        <taxon>Bacteria</taxon>
        <taxon>Pseudomonadati</taxon>
        <taxon>Pseudomonadota</taxon>
        <taxon>Alphaproteobacteria</taxon>
        <taxon>Sphingomonadales</taxon>
        <taxon>Sphingomonadaceae</taxon>
        <taxon>Novosphingobium</taxon>
    </lineage>
</organism>
<gene>
    <name evidence="2" type="ORF">DI555_11025</name>
</gene>
<evidence type="ECO:0000313" key="2">
    <source>
        <dbReference type="EMBL" id="PZQ54570.1"/>
    </source>
</evidence>
<evidence type="ECO:0000256" key="1">
    <source>
        <dbReference type="SAM" id="MobiDB-lite"/>
    </source>
</evidence>
<feature type="compositionally biased region" description="Low complexity" evidence="1">
    <location>
        <begin position="156"/>
        <end position="179"/>
    </location>
</feature>
<comment type="caution">
    <text evidence="2">The sequence shown here is derived from an EMBL/GenBank/DDBJ whole genome shotgun (WGS) entry which is preliminary data.</text>
</comment>